<dbReference type="Gene3D" id="3.40.190.150">
    <property type="entry name" value="Bordetella uptake gene, domain 1"/>
    <property type="match status" value="1"/>
</dbReference>
<dbReference type="Proteomes" id="UP000766336">
    <property type="component" value="Unassembled WGS sequence"/>
</dbReference>
<organism evidence="3 4">
    <name type="scientific">Roseococcus pinisoli</name>
    <dbReference type="NCBI Taxonomy" id="2835040"/>
    <lineage>
        <taxon>Bacteria</taxon>
        <taxon>Pseudomonadati</taxon>
        <taxon>Pseudomonadota</taxon>
        <taxon>Alphaproteobacteria</taxon>
        <taxon>Acetobacterales</taxon>
        <taxon>Roseomonadaceae</taxon>
        <taxon>Roseococcus</taxon>
    </lineage>
</organism>
<keyword evidence="4" id="KW-1185">Reference proteome</keyword>
<evidence type="ECO:0000313" key="4">
    <source>
        <dbReference type="Proteomes" id="UP000766336"/>
    </source>
</evidence>
<gene>
    <name evidence="3" type="ORF">KHU32_05350</name>
</gene>
<keyword evidence="2" id="KW-0732">Signal</keyword>
<feature type="chain" id="PRO_5046585342" evidence="2">
    <location>
        <begin position="28"/>
        <end position="327"/>
    </location>
</feature>
<dbReference type="InterPro" id="IPR006311">
    <property type="entry name" value="TAT_signal"/>
</dbReference>
<dbReference type="RefSeq" id="WP_213668976.1">
    <property type="nucleotide sequence ID" value="NZ_JAHCDA010000001.1"/>
</dbReference>
<dbReference type="PANTHER" id="PTHR42928:SF5">
    <property type="entry name" value="BLR1237 PROTEIN"/>
    <property type="match status" value="1"/>
</dbReference>
<evidence type="ECO:0000256" key="2">
    <source>
        <dbReference type="SAM" id="SignalP"/>
    </source>
</evidence>
<dbReference type="Pfam" id="PF03401">
    <property type="entry name" value="TctC"/>
    <property type="match status" value="1"/>
</dbReference>
<name>A0ABS5Q9Z9_9PROT</name>
<comment type="similarity">
    <text evidence="1">Belongs to the UPF0065 (bug) family.</text>
</comment>
<sequence>MSNPLPAMSRRSILTGSAAVLATPVLAQAPWPNRPVRMVVPWPAGGAADLTGRIYANALSQKTGQPFVVENRGGATGTIGEQAVIQAPADGYTIMNESTPISITPALMPDLRFSPLREFQPVFKTMSVPQLAMVHPSVPARTLPELIALLRTANGNFAAGSSGIGSMQHLVLELFTRGAGVQVNHVPYRGGGPAMSDLLAGSIKLYFGNVNSSVAHVRAGSVRALAHTAGTPRINALPDLPAMSETLPGFETAEWNGIFVRTGTPPEIVQRLSALLNEIVAEADIQQTLRNGDLTAEPNTPAQFDTFFRGETARWARFIAEANIRLE</sequence>
<evidence type="ECO:0000313" key="3">
    <source>
        <dbReference type="EMBL" id="MBS7810354.1"/>
    </source>
</evidence>
<dbReference type="CDD" id="cd13578">
    <property type="entry name" value="PBP2_Bug27"/>
    <property type="match status" value="1"/>
</dbReference>
<dbReference type="PROSITE" id="PS51318">
    <property type="entry name" value="TAT"/>
    <property type="match status" value="1"/>
</dbReference>
<dbReference type="PIRSF" id="PIRSF017082">
    <property type="entry name" value="YflP"/>
    <property type="match status" value="1"/>
</dbReference>
<comment type="caution">
    <text evidence="3">The sequence shown here is derived from an EMBL/GenBank/DDBJ whole genome shotgun (WGS) entry which is preliminary data.</text>
</comment>
<dbReference type="InterPro" id="IPR042100">
    <property type="entry name" value="Bug_dom1"/>
</dbReference>
<dbReference type="SUPFAM" id="SSF53850">
    <property type="entry name" value="Periplasmic binding protein-like II"/>
    <property type="match status" value="1"/>
</dbReference>
<protein>
    <submittedName>
        <fullName evidence="3">Tripartite tricarboxylate transporter substrate binding protein</fullName>
    </submittedName>
</protein>
<dbReference type="EMBL" id="JAHCDA010000001">
    <property type="protein sequence ID" value="MBS7810354.1"/>
    <property type="molecule type" value="Genomic_DNA"/>
</dbReference>
<dbReference type="Gene3D" id="3.40.190.10">
    <property type="entry name" value="Periplasmic binding protein-like II"/>
    <property type="match status" value="1"/>
</dbReference>
<dbReference type="PANTHER" id="PTHR42928">
    <property type="entry name" value="TRICARBOXYLATE-BINDING PROTEIN"/>
    <property type="match status" value="1"/>
</dbReference>
<proteinExistence type="inferred from homology"/>
<feature type="signal peptide" evidence="2">
    <location>
        <begin position="1"/>
        <end position="27"/>
    </location>
</feature>
<accession>A0ABS5Q9Z9</accession>
<evidence type="ECO:0000256" key="1">
    <source>
        <dbReference type="ARBA" id="ARBA00006987"/>
    </source>
</evidence>
<dbReference type="InterPro" id="IPR005064">
    <property type="entry name" value="BUG"/>
</dbReference>
<reference evidence="3 4" key="1">
    <citation type="submission" date="2021-05" db="EMBL/GenBank/DDBJ databases">
        <title>Roseococcus sp. XZZS9, whole genome shotgun sequencing project.</title>
        <authorList>
            <person name="Zhao G."/>
            <person name="Shen L."/>
        </authorList>
    </citation>
    <scope>NUCLEOTIDE SEQUENCE [LARGE SCALE GENOMIC DNA]</scope>
    <source>
        <strain evidence="3 4">XZZS9</strain>
    </source>
</reference>